<dbReference type="Gene3D" id="1.25.40.10">
    <property type="entry name" value="Tetratricopeptide repeat domain"/>
    <property type="match status" value="1"/>
</dbReference>
<protein>
    <submittedName>
        <fullName evidence="11">Protein of uncharacterized function (DUF560)</fullName>
    </submittedName>
</protein>
<feature type="domain" description="Surface lipoprotein assembly modifier N-terminal TPR repeats region" evidence="10">
    <location>
        <begin position="37"/>
        <end position="129"/>
    </location>
</feature>
<gene>
    <name evidence="11" type="ORF">NCTC11938_00178</name>
</gene>
<dbReference type="InterPro" id="IPR011990">
    <property type="entry name" value="TPR-like_helical_dom_sf"/>
</dbReference>
<evidence type="ECO:0000313" key="11">
    <source>
        <dbReference type="EMBL" id="SUC11972.1"/>
    </source>
</evidence>
<feature type="chain" id="PRO_5016614834" evidence="8">
    <location>
        <begin position="25"/>
        <end position="450"/>
    </location>
</feature>
<dbReference type="SUPFAM" id="SSF48452">
    <property type="entry name" value="TPR-like"/>
    <property type="match status" value="1"/>
</dbReference>
<comment type="similarity">
    <text evidence="7">Belongs to the Slam family.</text>
</comment>
<keyword evidence="5" id="KW-0472">Membrane</keyword>
<proteinExistence type="inferred from homology"/>
<feature type="signal peptide" evidence="8">
    <location>
        <begin position="1"/>
        <end position="24"/>
    </location>
</feature>
<dbReference type="GO" id="GO:0009279">
    <property type="term" value="C:cell outer membrane"/>
    <property type="evidence" value="ECO:0007669"/>
    <property type="project" value="UniProtKB-SubCell"/>
</dbReference>
<evidence type="ECO:0000256" key="4">
    <source>
        <dbReference type="ARBA" id="ARBA00022729"/>
    </source>
</evidence>
<dbReference type="InterPro" id="IPR007655">
    <property type="entry name" value="Slam_C"/>
</dbReference>
<evidence type="ECO:0000256" key="1">
    <source>
        <dbReference type="ARBA" id="ARBA00004571"/>
    </source>
</evidence>
<evidence type="ECO:0000256" key="3">
    <source>
        <dbReference type="ARBA" id="ARBA00022692"/>
    </source>
</evidence>
<organism evidence="11 12">
    <name type="scientific">Proteus mirabilis</name>
    <dbReference type="NCBI Taxonomy" id="584"/>
    <lineage>
        <taxon>Bacteria</taxon>
        <taxon>Pseudomonadati</taxon>
        <taxon>Pseudomonadota</taxon>
        <taxon>Gammaproteobacteria</taxon>
        <taxon>Enterobacterales</taxon>
        <taxon>Morganellaceae</taxon>
        <taxon>Proteus</taxon>
    </lineage>
</organism>
<evidence type="ECO:0000256" key="6">
    <source>
        <dbReference type="ARBA" id="ARBA00023237"/>
    </source>
</evidence>
<evidence type="ECO:0000259" key="9">
    <source>
        <dbReference type="Pfam" id="PF04575"/>
    </source>
</evidence>
<evidence type="ECO:0000259" key="10">
    <source>
        <dbReference type="Pfam" id="PF24575"/>
    </source>
</evidence>
<sequence length="450" mass="53984">MRYYQRLIKSLFIINILFHSSQGAATQPNQESLNKEKVAQLGQQLYHHLQQQQWYQAEKLLVNYQQLPLHETLLVYYAQALLAQKNGNFLQAEFYYQQQLKQQADFIPAQTGLIQLYFSQGEYKKAQYQLNQLSRLSGLSPTINQAIIYYQKQLNDYFKARRFYQISFFYDDNINHAPYLDEQIVSQSTQVIMTRKGAQPIASMGVSHLFSFYQPTFIYANNTLSGYFSARYRDYFAYKQANFTHLYTQLSYQYQKKDYRWTLSPYYEIKLPKKAFEYQSIGVYTGLFFSINKYHSINLSINYYIKKYNKELINLNNHKQIYAISYYYTLAENVQLVNQLNYYSSRKKNTLLNYQQYDIKTGVYYLLPKNWQVSLSLQYQFKSFNNYNPLLNKKREDNGFVFTTTIKNKAPIIWGFYPAIELSYTRRLSNVDWLYQYQQHEVLFKLEKQF</sequence>
<name>A0A379F038_PROMI</name>
<dbReference type="EMBL" id="UGTS01000001">
    <property type="protein sequence ID" value="SUC11972.1"/>
    <property type="molecule type" value="Genomic_DNA"/>
</dbReference>
<accession>A0A379F038</accession>
<reference evidence="11 12" key="1">
    <citation type="submission" date="2018-06" db="EMBL/GenBank/DDBJ databases">
        <authorList>
            <consortium name="Pathogen Informatics"/>
            <person name="Doyle S."/>
        </authorList>
    </citation>
    <scope>NUCLEOTIDE SEQUENCE [LARGE SCALE GENOMIC DNA]</scope>
    <source>
        <strain evidence="11 12">NCTC11938</strain>
    </source>
</reference>
<dbReference type="Pfam" id="PF04575">
    <property type="entry name" value="SlipAM"/>
    <property type="match status" value="1"/>
</dbReference>
<dbReference type="Proteomes" id="UP000254191">
    <property type="component" value="Unassembled WGS sequence"/>
</dbReference>
<evidence type="ECO:0000256" key="5">
    <source>
        <dbReference type="ARBA" id="ARBA00023136"/>
    </source>
</evidence>
<evidence type="ECO:0000256" key="2">
    <source>
        <dbReference type="ARBA" id="ARBA00022452"/>
    </source>
</evidence>
<dbReference type="Pfam" id="PF24575">
    <property type="entry name" value="TPR_Slam"/>
    <property type="match status" value="1"/>
</dbReference>
<evidence type="ECO:0000313" key="12">
    <source>
        <dbReference type="Proteomes" id="UP000254191"/>
    </source>
</evidence>
<dbReference type="InterPro" id="IPR057556">
    <property type="entry name" value="TPR_Slam"/>
</dbReference>
<keyword evidence="4 8" id="KW-0732">Signal</keyword>
<dbReference type="AlphaFoldDB" id="A0A379F038"/>
<keyword evidence="2" id="KW-1134">Transmembrane beta strand</keyword>
<feature type="domain" description="Surface lipoprotein assembly modifier C-terminal" evidence="9">
    <location>
        <begin position="165"/>
        <end position="450"/>
    </location>
</feature>
<keyword evidence="3" id="KW-0812">Transmembrane</keyword>
<evidence type="ECO:0000256" key="8">
    <source>
        <dbReference type="SAM" id="SignalP"/>
    </source>
</evidence>
<evidence type="ECO:0000256" key="7">
    <source>
        <dbReference type="ARBA" id="ARBA00023609"/>
    </source>
</evidence>
<keyword evidence="6" id="KW-0998">Cell outer membrane</keyword>
<comment type="subcellular location">
    <subcellularLocation>
        <location evidence="1">Cell outer membrane</location>
        <topology evidence="1">Multi-pass membrane protein</topology>
    </subcellularLocation>
</comment>